<keyword evidence="8 12" id="KW-1133">Transmembrane helix</keyword>
<gene>
    <name evidence="13" type="ORF">JTE90_022642</name>
</gene>
<dbReference type="GO" id="GO:0005921">
    <property type="term" value="C:gap junction"/>
    <property type="evidence" value="ECO:0007669"/>
    <property type="project" value="UniProtKB-SubCell"/>
</dbReference>
<comment type="caution">
    <text evidence="13">The sequence shown here is derived from an EMBL/GenBank/DDBJ whole genome shotgun (WGS) entry which is preliminary data.</text>
</comment>
<evidence type="ECO:0000256" key="6">
    <source>
        <dbReference type="ARBA" id="ARBA00022868"/>
    </source>
</evidence>
<keyword evidence="5 12" id="KW-0812">Transmembrane</keyword>
<dbReference type="EMBL" id="JAFNEN010001048">
    <property type="protein sequence ID" value="KAG8175219.1"/>
    <property type="molecule type" value="Genomic_DNA"/>
</dbReference>
<keyword evidence="6" id="KW-0303">Gap junction</keyword>
<keyword evidence="14" id="KW-1185">Reference proteome</keyword>
<accession>A0AAV6TTP5</accession>
<evidence type="ECO:0000256" key="1">
    <source>
        <dbReference type="ARBA" id="ARBA00004610"/>
    </source>
</evidence>
<feature type="transmembrane region" description="Helical" evidence="12">
    <location>
        <begin position="90"/>
        <end position="113"/>
    </location>
</feature>
<evidence type="ECO:0000313" key="14">
    <source>
        <dbReference type="Proteomes" id="UP000827092"/>
    </source>
</evidence>
<dbReference type="GO" id="GO:0005886">
    <property type="term" value="C:plasma membrane"/>
    <property type="evidence" value="ECO:0007669"/>
    <property type="project" value="UniProtKB-SubCell"/>
</dbReference>
<keyword evidence="9" id="KW-0406">Ion transport</keyword>
<evidence type="ECO:0000256" key="3">
    <source>
        <dbReference type="ARBA" id="ARBA00022448"/>
    </source>
</evidence>
<organism evidence="13 14">
    <name type="scientific">Oedothorax gibbosus</name>
    <dbReference type="NCBI Taxonomy" id="931172"/>
    <lineage>
        <taxon>Eukaryota</taxon>
        <taxon>Metazoa</taxon>
        <taxon>Ecdysozoa</taxon>
        <taxon>Arthropoda</taxon>
        <taxon>Chelicerata</taxon>
        <taxon>Arachnida</taxon>
        <taxon>Araneae</taxon>
        <taxon>Araneomorphae</taxon>
        <taxon>Entelegynae</taxon>
        <taxon>Araneoidea</taxon>
        <taxon>Linyphiidae</taxon>
        <taxon>Erigoninae</taxon>
        <taxon>Oedothorax</taxon>
    </lineage>
</organism>
<reference evidence="13 14" key="1">
    <citation type="journal article" date="2022" name="Nat. Ecol. Evol.">
        <title>A masculinizing supergene underlies an exaggerated male reproductive morph in a spider.</title>
        <authorList>
            <person name="Hendrickx F."/>
            <person name="De Corte Z."/>
            <person name="Sonet G."/>
            <person name="Van Belleghem S.M."/>
            <person name="Kostlbacher S."/>
            <person name="Vangestel C."/>
        </authorList>
    </citation>
    <scope>NUCLEOTIDE SEQUENCE [LARGE SCALE GENOMIC DNA]</scope>
    <source>
        <strain evidence="13">W744_W776</strain>
    </source>
</reference>
<keyword evidence="4" id="KW-1003">Cell membrane</keyword>
<proteinExistence type="predicted"/>
<dbReference type="Pfam" id="PF00876">
    <property type="entry name" value="Innexin"/>
    <property type="match status" value="1"/>
</dbReference>
<protein>
    <recommendedName>
        <fullName evidence="15">Protein S-acyltransferase</fullName>
    </recommendedName>
</protein>
<sequence>MMLPLLHLVKWKTTDGPRVVSCSMLVDFIQIHVRNTFLFGFALSLLKQIFGENIHCQLDGSSVDQVIVDMQCYINGTWSKYKDETIYHDYYQWISLILFLLAISFHLPCRIWFKWMGKFIQEMTANVKDQESCEKVVQVVKESRGNGLFFKTWILESVYSILLMIQIGLLDWMFHHMWSKSGWSPSIIQQLFPDMVHCNHDYFAKGFKTTGKFTCILPLNTAYRKIWWITYFIFAALMALLVICHAYRIHLLCFYGREKIDMWWCIKISSSRVETWKAKVMLTKMYRVEIKCPDSPCIYRRLYKKENYTNSDTTIKSPGPGLRDKEAILQRPNIVTAYINHKVVEMVEYRGSQTHCCEEKCFPLPKVLVRGMACRRCKAVNFCKCECLLWQHHAWKASCNRSMRPEFENPVQEYMYFITHFNAYEKHD</sequence>
<evidence type="ECO:0000256" key="7">
    <source>
        <dbReference type="ARBA" id="ARBA00022949"/>
    </source>
</evidence>
<evidence type="ECO:0008006" key="15">
    <source>
        <dbReference type="Google" id="ProtNLM"/>
    </source>
</evidence>
<dbReference type="AlphaFoldDB" id="A0AAV6TTP5"/>
<dbReference type="PANTHER" id="PTHR11893:SF36">
    <property type="entry name" value="INNEXIN-5"/>
    <property type="match status" value="1"/>
</dbReference>
<evidence type="ECO:0000313" key="13">
    <source>
        <dbReference type="EMBL" id="KAG8175219.1"/>
    </source>
</evidence>
<evidence type="ECO:0000256" key="8">
    <source>
        <dbReference type="ARBA" id="ARBA00022989"/>
    </source>
</evidence>
<evidence type="ECO:0000256" key="2">
    <source>
        <dbReference type="ARBA" id="ARBA00004651"/>
    </source>
</evidence>
<keyword evidence="7" id="KW-0965">Cell junction</keyword>
<dbReference type="InterPro" id="IPR000990">
    <property type="entry name" value="Innexin"/>
</dbReference>
<comment type="subcellular location">
    <subcellularLocation>
        <location evidence="1">Cell junction</location>
        <location evidence="1">Gap junction</location>
    </subcellularLocation>
    <subcellularLocation>
        <location evidence="2">Cell membrane</location>
        <topology evidence="2">Multi-pass membrane protein</topology>
    </subcellularLocation>
</comment>
<evidence type="ECO:0000256" key="5">
    <source>
        <dbReference type="ARBA" id="ARBA00022692"/>
    </source>
</evidence>
<name>A0AAV6TTP5_9ARAC</name>
<feature type="transmembrane region" description="Helical" evidence="12">
    <location>
        <begin position="153"/>
        <end position="174"/>
    </location>
</feature>
<dbReference type="PANTHER" id="PTHR11893">
    <property type="entry name" value="INNEXIN"/>
    <property type="match status" value="1"/>
</dbReference>
<keyword evidence="11" id="KW-0407">Ion channel</keyword>
<feature type="transmembrane region" description="Helical" evidence="12">
    <location>
        <begin position="226"/>
        <end position="247"/>
    </location>
</feature>
<evidence type="ECO:0000256" key="10">
    <source>
        <dbReference type="ARBA" id="ARBA00023136"/>
    </source>
</evidence>
<keyword evidence="10 12" id="KW-0472">Membrane</keyword>
<evidence type="ECO:0000256" key="12">
    <source>
        <dbReference type="SAM" id="Phobius"/>
    </source>
</evidence>
<dbReference type="GO" id="GO:0005243">
    <property type="term" value="F:gap junction channel activity"/>
    <property type="evidence" value="ECO:0007669"/>
    <property type="project" value="TreeGrafter"/>
</dbReference>
<evidence type="ECO:0000256" key="11">
    <source>
        <dbReference type="ARBA" id="ARBA00023303"/>
    </source>
</evidence>
<dbReference type="GO" id="GO:0034220">
    <property type="term" value="P:monoatomic ion transmembrane transport"/>
    <property type="evidence" value="ECO:0007669"/>
    <property type="project" value="UniProtKB-KW"/>
</dbReference>
<keyword evidence="3" id="KW-0813">Transport</keyword>
<evidence type="ECO:0000256" key="4">
    <source>
        <dbReference type="ARBA" id="ARBA00022475"/>
    </source>
</evidence>
<dbReference type="Proteomes" id="UP000827092">
    <property type="component" value="Unassembled WGS sequence"/>
</dbReference>
<evidence type="ECO:0000256" key="9">
    <source>
        <dbReference type="ARBA" id="ARBA00023065"/>
    </source>
</evidence>